<keyword evidence="1" id="KW-0472">Membrane</keyword>
<dbReference type="PANTHER" id="PTHR30336">
    <property type="entry name" value="INNER MEMBRANE PROTEIN, PROBABLE PERMEASE"/>
    <property type="match status" value="1"/>
</dbReference>
<dbReference type="RefSeq" id="WP_196272178.1">
    <property type="nucleotide sequence ID" value="NZ_JADQDO010000005.1"/>
</dbReference>
<name>A0A931BQI3_9HYPH</name>
<dbReference type="InterPro" id="IPR014729">
    <property type="entry name" value="Rossmann-like_a/b/a_fold"/>
</dbReference>
<protein>
    <submittedName>
        <fullName evidence="3">YdcF family protein</fullName>
    </submittedName>
</protein>
<dbReference type="Pfam" id="PF02698">
    <property type="entry name" value="DUF218"/>
    <property type="match status" value="1"/>
</dbReference>
<dbReference type="GO" id="GO:0000270">
    <property type="term" value="P:peptidoglycan metabolic process"/>
    <property type="evidence" value="ECO:0007669"/>
    <property type="project" value="TreeGrafter"/>
</dbReference>
<keyword evidence="1" id="KW-1133">Transmembrane helix</keyword>
<dbReference type="CDD" id="cd06259">
    <property type="entry name" value="YdcF-like"/>
    <property type="match status" value="1"/>
</dbReference>
<feature type="transmembrane region" description="Helical" evidence="1">
    <location>
        <begin position="9"/>
        <end position="32"/>
    </location>
</feature>
<sequence length="274" mass="29553">MFYYVSKIAWFFATPSNLLISLILLGLMIALVPSARSLGIGLALSFTLATAALGLLPIANYILIPLENRFPPFHDDGKPVDGIILLGGSVEAAESAARGTIVANESAERLIDTIKLAHLYPKARILISGGGGTVFGEGIAEAPIIASFLESLGIDRARLIIEDRSRTTYENAVFSREIAKPKEGERWLLVTSAWHMPRSVGIFEKAGFPVVPYPVDYRTSGSVTKQRFFAFISDGLRRLDIGTKEWAGLVAYYAAGRTSALLPGPQDAGGKVSR</sequence>
<feature type="domain" description="DUF218" evidence="2">
    <location>
        <begin position="81"/>
        <end position="247"/>
    </location>
</feature>
<keyword evidence="4" id="KW-1185">Reference proteome</keyword>
<dbReference type="EMBL" id="JADQDO010000005">
    <property type="protein sequence ID" value="MBF9234193.1"/>
    <property type="molecule type" value="Genomic_DNA"/>
</dbReference>
<evidence type="ECO:0000259" key="2">
    <source>
        <dbReference type="Pfam" id="PF02698"/>
    </source>
</evidence>
<dbReference type="InterPro" id="IPR003848">
    <property type="entry name" value="DUF218"/>
</dbReference>
<dbReference type="GO" id="GO:0005886">
    <property type="term" value="C:plasma membrane"/>
    <property type="evidence" value="ECO:0007669"/>
    <property type="project" value="TreeGrafter"/>
</dbReference>
<evidence type="ECO:0000313" key="4">
    <source>
        <dbReference type="Proteomes" id="UP000599312"/>
    </source>
</evidence>
<proteinExistence type="predicted"/>
<accession>A0A931BQI3</accession>
<comment type="caution">
    <text evidence="3">The sequence shown here is derived from an EMBL/GenBank/DDBJ whole genome shotgun (WGS) entry which is preliminary data.</text>
</comment>
<keyword evidence="1" id="KW-0812">Transmembrane</keyword>
<dbReference type="Proteomes" id="UP000599312">
    <property type="component" value="Unassembled WGS sequence"/>
</dbReference>
<gene>
    <name evidence="3" type="ORF">I2H38_12500</name>
</gene>
<evidence type="ECO:0000313" key="3">
    <source>
        <dbReference type="EMBL" id="MBF9234193.1"/>
    </source>
</evidence>
<dbReference type="PANTHER" id="PTHR30336:SF4">
    <property type="entry name" value="ENVELOPE BIOGENESIS FACTOR ELYC"/>
    <property type="match status" value="1"/>
</dbReference>
<evidence type="ECO:0000256" key="1">
    <source>
        <dbReference type="SAM" id="Phobius"/>
    </source>
</evidence>
<dbReference type="GO" id="GO:0043164">
    <property type="term" value="P:Gram-negative-bacterium-type cell wall biogenesis"/>
    <property type="evidence" value="ECO:0007669"/>
    <property type="project" value="TreeGrafter"/>
</dbReference>
<dbReference type="AlphaFoldDB" id="A0A931BQI3"/>
<reference evidence="3" key="1">
    <citation type="submission" date="2020-11" db="EMBL/GenBank/DDBJ databases">
        <authorList>
            <person name="Kim M.K."/>
        </authorList>
    </citation>
    <scope>NUCLEOTIDE SEQUENCE</scope>
    <source>
        <strain evidence="3">BT350</strain>
    </source>
</reference>
<dbReference type="Gene3D" id="3.40.50.620">
    <property type="entry name" value="HUPs"/>
    <property type="match status" value="1"/>
</dbReference>
<feature type="transmembrane region" description="Helical" evidence="1">
    <location>
        <begin position="38"/>
        <end position="63"/>
    </location>
</feature>
<dbReference type="InterPro" id="IPR051599">
    <property type="entry name" value="Cell_Envelope_Assoc"/>
</dbReference>
<organism evidence="3 4">
    <name type="scientific">Microvirga alba</name>
    <dbReference type="NCBI Taxonomy" id="2791025"/>
    <lineage>
        <taxon>Bacteria</taxon>
        <taxon>Pseudomonadati</taxon>
        <taxon>Pseudomonadota</taxon>
        <taxon>Alphaproteobacteria</taxon>
        <taxon>Hyphomicrobiales</taxon>
        <taxon>Methylobacteriaceae</taxon>
        <taxon>Microvirga</taxon>
    </lineage>
</organism>